<gene>
    <name evidence="4" type="ORF">MM415A01725_0020</name>
    <name evidence="3" type="ORF">MM415B00576_0016</name>
    <name evidence="2" type="ORF">TM448A05204_0009</name>
    <name evidence="5" type="ORF">TM448B00676_0012</name>
</gene>
<evidence type="ECO:0000259" key="1">
    <source>
        <dbReference type="Pfam" id="PF13619"/>
    </source>
</evidence>
<accession>A0A6H2A2U5</accession>
<reference evidence="2" key="1">
    <citation type="submission" date="2020-03" db="EMBL/GenBank/DDBJ databases">
        <title>The deep terrestrial virosphere.</title>
        <authorList>
            <person name="Holmfeldt K."/>
            <person name="Nilsson E."/>
            <person name="Simone D."/>
            <person name="Lopez-Fernandez M."/>
            <person name="Wu X."/>
            <person name="de Brujin I."/>
            <person name="Lundin D."/>
            <person name="Andersson A."/>
            <person name="Bertilsson S."/>
            <person name="Dopson M."/>
        </authorList>
    </citation>
    <scope>NUCLEOTIDE SEQUENCE</scope>
    <source>
        <strain evidence="4">MM415A01725</strain>
        <strain evidence="3">MM415B00576</strain>
        <strain evidence="2">TM448A05204</strain>
        <strain evidence="5">TM448B00676</strain>
    </source>
</reference>
<evidence type="ECO:0000313" key="3">
    <source>
        <dbReference type="EMBL" id="QJA63796.1"/>
    </source>
</evidence>
<feature type="domain" description="KTSC" evidence="1">
    <location>
        <begin position="9"/>
        <end position="66"/>
    </location>
</feature>
<dbReference type="Pfam" id="PF13619">
    <property type="entry name" value="KTSC"/>
    <property type="match status" value="1"/>
</dbReference>
<sequence length="71" mass="8015">MVISYHHVESSNIDQIGYDADSQELRVKFNSGAEYKYSNVPGPVFADFLDADSVGKFFAGNIKGQYEYERV</sequence>
<evidence type="ECO:0000313" key="4">
    <source>
        <dbReference type="EMBL" id="QJA75678.1"/>
    </source>
</evidence>
<name>A0A6H2A2U5_9ZZZZ</name>
<organism evidence="2">
    <name type="scientific">viral metagenome</name>
    <dbReference type="NCBI Taxonomy" id="1070528"/>
    <lineage>
        <taxon>unclassified sequences</taxon>
        <taxon>metagenomes</taxon>
        <taxon>organismal metagenomes</taxon>
    </lineage>
</organism>
<evidence type="ECO:0000313" key="5">
    <source>
        <dbReference type="EMBL" id="QJH96264.1"/>
    </source>
</evidence>
<protein>
    <submittedName>
        <fullName evidence="2">Putative RNA binding domain protein</fullName>
    </submittedName>
</protein>
<dbReference type="EMBL" id="MT144645">
    <property type="protein sequence ID" value="QJH96264.1"/>
    <property type="molecule type" value="Genomic_DNA"/>
</dbReference>
<dbReference type="EMBL" id="MT141506">
    <property type="protein sequence ID" value="QJA63796.1"/>
    <property type="molecule type" value="Genomic_DNA"/>
</dbReference>
<dbReference type="InterPro" id="IPR025309">
    <property type="entry name" value="KTSC_dom"/>
</dbReference>
<dbReference type="EMBL" id="MT142178">
    <property type="protein sequence ID" value="QJA75678.1"/>
    <property type="molecule type" value="Genomic_DNA"/>
</dbReference>
<dbReference type="EMBL" id="MT144513">
    <property type="protein sequence ID" value="QJA54516.1"/>
    <property type="molecule type" value="Genomic_DNA"/>
</dbReference>
<dbReference type="AlphaFoldDB" id="A0A6H2A2U5"/>
<evidence type="ECO:0000313" key="2">
    <source>
        <dbReference type="EMBL" id="QJA54516.1"/>
    </source>
</evidence>
<proteinExistence type="predicted"/>